<evidence type="ECO:0000313" key="2">
    <source>
        <dbReference type="Proteomes" id="UP001432322"/>
    </source>
</evidence>
<dbReference type="Gene3D" id="1.25.40.10">
    <property type="entry name" value="Tetratricopeptide repeat domain"/>
    <property type="match status" value="1"/>
</dbReference>
<evidence type="ECO:0000313" key="1">
    <source>
        <dbReference type="EMBL" id="GMT20108.1"/>
    </source>
</evidence>
<dbReference type="AlphaFoldDB" id="A0AAV5VP78"/>
<name>A0AAV5VP78_9BILA</name>
<protein>
    <submittedName>
        <fullName evidence="1">Uncharacterized protein</fullName>
    </submittedName>
</protein>
<keyword evidence="2" id="KW-1185">Reference proteome</keyword>
<sequence length="200" mass="23369">MRENAMKHYEEALRVSSNYTERVSSLNSLAVTAAEMWNYKSSVNYYNRIKSAEQQEGKSTTETDVQLFKMKLAGHLIKEDDYIEKEIKRLEEIPDNTFMRTVYGDTAEYYERIGRKVEVEKYIRLELQCVKSLDGAEDNDSNVKIEDEENAVKFDGMDDIEILKKFTEETESEMSNRRRAVANAKWRSKYGDSKLILAVR</sequence>
<reference evidence="1" key="1">
    <citation type="submission" date="2023-10" db="EMBL/GenBank/DDBJ databases">
        <title>Genome assembly of Pristionchus species.</title>
        <authorList>
            <person name="Yoshida K."/>
            <person name="Sommer R.J."/>
        </authorList>
    </citation>
    <scope>NUCLEOTIDE SEQUENCE</scope>
    <source>
        <strain evidence="1">RS5133</strain>
    </source>
</reference>
<comment type="caution">
    <text evidence="1">The sequence shown here is derived from an EMBL/GenBank/DDBJ whole genome shotgun (WGS) entry which is preliminary data.</text>
</comment>
<dbReference type="EMBL" id="BTSY01000003">
    <property type="protein sequence ID" value="GMT20108.1"/>
    <property type="molecule type" value="Genomic_DNA"/>
</dbReference>
<dbReference type="InterPro" id="IPR011990">
    <property type="entry name" value="TPR-like_helical_dom_sf"/>
</dbReference>
<organism evidence="1 2">
    <name type="scientific">Pristionchus fissidentatus</name>
    <dbReference type="NCBI Taxonomy" id="1538716"/>
    <lineage>
        <taxon>Eukaryota</taxon>
        <taxon>Metazoa</taxon>
        <taxon>Ecdysozoa</taxon>
        <taxon>Nematoda</taxon>
        <taxon>Chromadorea</taxon>
        <taxon>Rhabditida</taxon>
        <taxon>Rhabditina</taxon>
        <taxon>Diplogasteromorpha</taxon>
        <taxon>Diplogasteroidea</taxon>
        <taxon>Neodiplogasteridae</taxon>
        <taxon>Pristionchus</taxon>
    </lineage>
</organism>
<gene>
    <name evidence="1" type="ORF">PFISCL1PPCAC_11405</name>
</gene>
<dbReference type="Proteomes" id="UP001432322">
    <property type="component" value="Unassembled WGS sequence"/>
</dbReference>
<accession>A0AAV5VP78</accession>
<dbReference type="SUPFAM" id="SSF48452">
    <property type="entry name" value="TPR-like"/>
    <property type="match status" value="1"/>
</dbReference>
<proteinExistence type="predicted"/>